<reference evidence="2 3" key="1">
    <citation type="submission" date="2020-02" db="EMBL/GenBank/DDBJ databases">
        <authorList>
            <person name="Ferguson B K."/>
        </authorList>
    </citation>
    <scope>NUCLEOTIDE SEQUENCE [LARGE SCALE GENOMIC DNA]</scope>
</reference>
<organism evidence="2 3">
    <name type="scientific">Nesidiocoris tenuis</name>
    <dbReference type="NCBI Taxonomy" id="355587"/>
    <lineage>
        <taxon>Eukaryota</taxon>
        <taxon>Metazoa</taxon>
        <taxon>Ecdysozoa</taxon>
        <taxon>Arthropoda</taxon>
        <taxon>Hexapoda</taxon>
        <taxon>Insecta</taxon>
        <taxon>Pterygota</taxon>
        <taxon>Neoptera</taxon>
        <taxon>Paraneoptera</taxon>
        <taxon>Hemiptera</taxon>
        <taxon>Heteroptera</taxon>
        <taxon>Panheteroptera</taxon>
        <taxon>Cimicomorpha</taxon>
        <taxon>Miridae</taxon>
        <taxon>Dicyphina</taxon>
        <taxon>Nesidiocoris</taxon>
    </lineage>
</organism>
<evidence type="ECO:0000313" key="3">
    <source>
        <dbReference type="Proteomes" id="UP000479000"/>
    </source>
</evidence>
<name>A0A6H5G1N9_9HEMI</name>
<feature type="compositionally biased region" description="Low complexity" evidence="1">
    <location>
        <begin position="37"/>
        <end position="47"/>
    </location>
</feature>
<sequence length="71" mass="8284">MNITRRKVMAIRYPLQLLQCNGNGIYPQTQMENPKVSNPESPSRSPNRTFSCMRTFDQHSLFYEAYLVSQV</sequence>
<keyword evidence="3" id="KW-1185">Reference proteome</keyword>
<evidence type="ECO:0000313" key="2">
    <source>
        <dbReference type="EMBL" id="CAA9996297.1"/>
    </source>
</evidence>
<feature type="region of interest" description="Disordered" evidence="1">
    <location>
        <begin position="28"/>
        <end position="47"/>
    </location>
</feature>
<gene>
    <name evidence="2" type="ORF">NTEN_LOCUS2853</name>
</gene>
<dbReference type="AlphaFoldDB" id="A0A6H5G1N9"/>
<dbReference type="Proteomes" id="UP000479000">
    <property type="component" value="Unassembled WGS sequence"/>
</dbReference>
<accession>A0A6H5G1N9</accession>
<evidence type="ECO:0000256" key="1">
    <source>
        <dbReference type="SAM" id="MobiDB-lite"/>
    </source>
</evidence>
<dbReference type="EMBL" id="CADCXU010004528">
    <property type="protein sequence ID" value="CAA9996297.1"/>
    <property type="molecule type" value="Genomic_DNA"/>
</dbReference>
<protein>
    <submittedName>
        <fullName evidence="2">Uncharacterized protein</fullName>
    </submittedName>
</protein>
<proteinExistence type="predicted"/>